<dbReference type="PANTHER" id="PTHR43876">
    <property type="entry name" value="UBIQUINONE BIOSYNTHESIS MONOOXYGENASE COQ6, MITOCHONDRIAL"/>
    <property type="match status" value="1"/>
</dbReference>
<evidence type="ECO:0000256" key="7">
    <source>
        <dbReference type="ARBA" id="ARBA00023033"/>
    </source>
</evidence>
<comment type="similarity">
    <text evidence="3">Belongs to the UbiH/COQ6 family.</text>
</comment>
<evidence type="ECO:0000256" key="4">
    <source>
        <dbReference type="ARBA" id="ARBA00022630"/>
    </source>
</evidence>
<evidence type="ECO:0000256" key="2">
    <source>
        <dbReference type="ARBA" id="ARBA00004749"/>
    </source>
</evidence>
<evidence type="ECO:0000256" key="6">
    <source>
        <dbReference type="ARBA" id="ARBA00023002"/>
    </source>
</evidence>
<dbReference type="GO" id="GO:0006744">
    <property type="term" value="P:ubiquinone biosynthetic process"/>
    <property type="evidence" value="ECO:0007669"/>
    <property type="project" value="UniProtKB-UniPathway"/>
</dbReference>
<dbReference type="Pfam" id="PF01494">
    <property type="entry name" value="FAD_binding_3"/>
    <property type="match status" value="1"/>
</dbReference>
<protein>
    <submittedName>
        <fullName evidence="9">UbiH/UbiF family hydroxylase</fullName>
    </submittedName>
</protein>
<dbReference type="GO" id="GO:0004497">
    <property type="term" value="F:monooxygenase activity"/>
    <property type="evidence" value="ECO:0007669"/>
    <property type="project" value="UniProtKB-KW"/>
</dbReference>
<dbReference type="NCBIfam" id="NF005691">
    <property type="entry name" value="PRK07494.1"/>
    <property type="match status" value="1"/>
</dbReference>
<evidence type="ECO:0000256" key="5">
    <source>
        <dbReference type="ARBA" id="ARBA00022827"/>
    </source>
</evidence>
<dbReference type="InterPro" id="IPR010971">
    <property type="entry name" value="UbiH/COQ6"/>
</dbReference>
<dbReference type="EMBL" id="VHLH01000026">
    <property type="protein sequence ID" value="TPW26784.1"/>
    <property type="molecule type" value="Genomic_DNA"/>
</dbReference>
<dbReference type="PRINTS" id="PR00420">
    <property type="entry name" value="RNGMNOXGNASE"/>
</dbReference>
<dbReference type="InterPro" id="IPR051205">
    <property type="entry name" value="UbiH/COQ6_monooxygenase"/>
</dbReference>
<evidence type="ECO:0000256" key="3">
    <source>
        <dbReference type="ARBA" id="ARBA00005349"/>
    </source>
</evidence>
<gene>
    <name evidence="9" type="ORF">FJU11_13330</name>
</gene>
<dbReference type="UniPathway" id="UPA00232"/>
<dbReference type="RefSeq" id="WP_141167565.1">
    <property type="nucleotide sequence ID" value="NZ_VHLH01000026.1"/>
</dbReference>
<accession>A0A506U1B7</accession>
<evidence type="ECO:0000313" key="9">
    <source>
        <dbReference type="EMBL" id="TPW26784.1"/>
    </source>
</evidence>
<keyword evidence="10" id="KW-1185">Reference proteome</keyword>
<keyword evidence="5" id="KW-0274">FAD</keyword>
<dbReference type="OrthoDB" id="9796623at2"/>
<keyword evidence="4" id="KW-0285">Flavoprotein</keyword>
<evidence type="ECO:0000313" key="10">
    <source>
        <dbReference type="Proteomes" id="UP000320314"/>
    </source>
</evidence>
<dbReference type="SUPFAM" id="SSF51905">
    <property type="entry name" value="FAD/NAD(P)-binding domain"/>
    <property type="match status" value="1"/>
</dbReference>
<dbReference type="PANTHER" id="PTHR43876:SF7">
    <property type="entry name" value="UBIQUINONE BIOSYNTHESIS MONOOXYGENASE COQ6, MITOCHONDRIAL"/>
    <property type="match status" value="1"/>
</dbReference>
<comment type="caution">
    <text evidence="9">The sequence shown here is derived from an EMBL/GenBank/DDBJ whole genome shotgun (WGS) entry which is preliminary data.</text>
</comment>
<keyword evidence="7" id="KW-0503">Monooxygenase</keyword>
<keyword evidence="6" id="KW-0560">Oxidoreductase</keyword>
<dbReference type="InterPro" id="IPR002938">
    <property type="entry name" value="FAD-bd"/>
</dbReference>
<dbReference type="GO" id="GO:0016705">
    <property type="term" value="F:oxidoreductase activity, acting on paired donors, with incorporation or reduction of molecular oxygen"/>
    <property type="evidence" value="ECO:0007669"/>
    <property type="project" value="InterPro"/>
</dbReference>
<proteinExistence type="inferred from homology"/>
<comment type="cofactor">
    <cofactor evidence="1">
        <name>FAD</name>
        <dbReference type="ChEBI" id="CHEBI:57692"/>
    </cofactor>
</comment>
<dbReference type="AlphaFoldDB" id="A0A506U1B7"/>
<feature type="domain" description="FAD-binding" evidence="8">
    <location>
        <begin position="5"/>
        <end position="311"/>
    </location>
</feature>
<dbReference type="Proteomes" id="UP000320314">
    <property type="component" value="Unassembled WGS sequence"/>
</dbReference>
<comment type="pathway">
    <text evidence="2">Cofactor biosynthesis; ubiquinone biosynthesis.</text>
</comment>
<evidence type="ECO:0000256" key="1">
    <source>
        <dbReference type="ARBA" id="ARBA00001974"/>
    </source>
</evidence>
<dbReference type="InterPro" id="IPR036188">
    <property type="entry name" value="FAD/NAD-bd_sf"/>
</dbReference>
<dbReference type="Gene3D" id="3.50.50.60">
    <property type="entry name" value="FAD/NAD(P)-binding domain"/>
    <property type="match status" value="2"/>
</dbReference>
<dbReference type="GO" id="GO:0071949">
    <property type="term" value="F:FAD binding"/>
    <property type="evidence" value="ECO:0007669"/>
    <property type="project" value="InterPro"/>
</dbReference>
<name>A0A506U1B7_9HYPH</name>
<evidence type="ECO:0000259" key="8">
    <source>
        <dbReference type="Pfam" id="PF01494"/>
    </source>
</evidence>
<dbReference type="NCBIfam" id="TIGR01988">
    <property type="entry name" value="Ubi-OHases"/>
    <property type="match status" value="1"/>
</dbReference>
<reference evidence="9 10" key="1">
    <citation type="submission" date="2019-06" db="EMBL/GenBank/DDBJ databases">
        <authorList>
            <person name="Li M."/>
        </authorList>
    </citation>
    <scope>NUCLEOTIDE SEQUENCE [LARGE SCALE GENOMIC DNA]</scope>
    <source>
        <strain evidence="9 10">BGMRC6574</strain>
    </source>
</reference>
<organism evidence="9 10">
    <name type="scientific">Pararhizobium mangrovi</name>
    <dbReference type="NCBI Taxonomy" id="2590452"/>
    <lineage>
        <taxon>Bacteria</taxon>
        <taxon>Pseudomonadati</taxon>
        <taxon>Pseudomonadota</taxon>
        <taxon>Alphaproteobacteria</taxon>
        <taxon>Hyphomicrobiales</taxon>
        <taxon>Rhizobiaceae</taxon>
        <taxon>Rhizobium/Agrobacterium group</taxon>
        <taxon>Pararhizobium</taxon>
    </lineage>
</organism>
<sequence>MAEEFDALVVGGGLTGATAALELGYKGFRTAFVAPRIAEPDGRTTALMKQQVTMLERLGVWERISDRAAPLATMRIIDGTRRLFRAPTVAFHAGEIDEPAFAHNIANAALIEAMNDAVGENESVTRFESMASEARSERDGVVVSLADGTSLRGGLGIAADGRRSVLRRAVGIHTHTRSYPQAALVTVFSHRLPHDNVSNEFHTEDGPFTQVPLPGKRSSLVWVMRPRDAETLINLGTDNLARRIEERMQSMLGRVSIEAEPQRFPLSGLVAHRYGARRIVLVGEAAHVFPPIGAQGLNLALRDVLTLSRIIDQKGNRGDLSGVPSVYDRARRVDILSRTAAVDLLNRSLLGGLLPAQMLRGAGLAVLKEVTPLRNVLMREGMRPGDSLRAVGEDIAERFRNPLRRDRTN</sequence>